<proteinExistence type="predicted"/>
<protein>
    <recommendedName>
        <fullName evidence="1">Reverse transcriptase domain-containing protein</fullName>
    </recommendedName>
</protein>
<gene>
    <name evidence="2" type="ORF">QTP70_029978</name>
</gene>
<dbReference type="InterPro" id="IPR043502">
    <property type="entry name" value="DNA/RNA_pol_sf"/>
</dbReference>
<dbReference type="Proteomes" id="UP001274896">
    <property type="component" value="Unassembled WGS sequence"/>
</dbReference>
<dbReference type="AlphaFoldDB" id="A0AAE0UTQ6"/>
<comment type="caution">
    <text evidence="2">The sequence shown here is derived from an EMBL/GenBank/DDBJ whole genome shotgun (WGS) entry which is preliminary data.</text>
</comment>
<dbReference type="PANTHER" id="PTHR33332">
    <property type="entry name" value="REVERSE TRANSCRIPTASE DOMAIN-CONTAINING PROTEIN"/>
    <property type="match status" value="1"/>
</dbReference>
<organism evidence="2 3">
    <name type="scientific">Hemibagrus guttatus</name>
    <dbReference type="NCBI Taxonomy" id="175788"/>
    <lineage>
        <taxon>Eukaryota</taxon>
        <taxon>Metazoa</taxon>
        <taxon>Chordata</taxon>
        <taxon>Craniata</taxon>
        <taxon>Vertebrata</taxon>
        <taxon>Euteleostomi</taxon>
        <taxon>Actinopterygii</taxon>
        <taxon>Neopterygii</taxon>
        <taxon>Teleostei</taxon>
        <taxon>Ostariophysi</taxon>
        <taxon>Siluriformes</taxon>
        <taxon>Bagridae</taxon>
        <taxon>Hemibagrus</taxon>
    </lineage>
</organism>
<sequence length="338" mass="37298">MPASRTESPRMALPEKFDGSTDRCHGFLRQCDNFFTYQPEFYGADITSSAEPTCPRKNASGVLNSGCDNPATGLPVPRMPIHVTVLMDSGAAINLIDHGLMEKLHNFLHSTTSPSFGQIRDLCEAPDRGLSAFNTIIPTLLQTKLTQLSVPSSIGQWITSFLTDRHQLVKLGKFMSNSRTTSTGAPQGCVLSPLLFSLYTNDCTSTDPSVKLLKFLDNITVICLIQDGDESAYRQEIEQLAAWCSLNNLDLNTLRTVEMIVDFRRNTPALPPLTIMKSTVTTVESFRFLGTTISQDLKWDTHIDSIVKKIQQKIVLPLAAEEVQPATGAANTLLFSRR</sequence>
<dbReference type="InterPro" id="IPR000477">
    <property type="entry name" value="RT_dom"/>
</dbReference>
<dbReference type="PROSITE" id="PS50878">
    <property type="entry name" value="RT_POL"/>
    <property type="match status" value="1"/>
</dbReference>
<dbReference type="Pfam" id="PF00078">
    <property type="entry name" value="RVT_1"/>
    <property type="match status" value="1"/>
</dbReference>
<dbReference type="SUPFAM" id="SSF56672">
    <property type="entry name" value="DNA/RNA polymerases"/>
    <property type="match status" value="1"/>
</dbReference>
<dbReference type="EMBL" id="JAUCMX010000019">
    <property type="protein sequence ID" value="KAK3517006.1"/>
    <property type="molecule type" value="Genomic_DNA"/>
</dbReference>
<keyword evidence="3" id="KW-1185">Reference proteome</keyword>
<evidence type="ECO:0000259" key="1">
    <source>
        <dbReference type="PROSITE" id="PS50878"/>
    </source>
</evidence>
<name>A0AAE0UTQ6_9TELE</name>
<evidence type="ECO:0000313" key="2">
    <source>
        <dbReference type="EMBL" id="KAK3517006.1"/>
    </source>
</evidence>
<evidence type="ECO:0000313" key="3">
    <source>
        <dbReference type="Proteomes" id="UP001274896"/>
    </source>
</evidence>
<reference evidence="2" key="1">
    <citation type="submission" date="2023-06" db="EMBL/GenBank/DDBJ databases">
        <title>Male Hemibagrus guttatus genome.</title>
        <authorList>
            <person name="Bian C."/>
        </authorList>
    </citation>
    <scope>NUCLEOTIDE SEQUENCE</scope>
    <source>
        <strain evidence="2">Male_cb2023</strain>
        <tissue evidence="2">Muscle</tissue>
    </source>
</reference>
<accession>A0AAE0UTQ6</accession>
<feature type="domain" description="Reverse transcriptase" evidence="1">
    <location>
        <begin position="1"/>
        <end position="293"/>
    </location>
</feature>